<accession>H5WYK0</accession>
<proteinExistence type="predicted"/>
<evidence type="ECO:0000313" key="2">
    <source>
        <dbReference type="EMBL" id="EHR50665.1"/>
    </source>
</evidence>
<organism evidence="2 3">
    <name type="scientific">Saccharomonospora marina XMU15</name>
    <dbReference type="NCBI Taxonomy" id="882083"/>
    <lineage>
        <taxon>Bacteria</taxon>
        <taxon>Bacillati</taxon>
        <taxon>Actinomycetota</taxon>
        <taxon>Actinomycetes</taxon>
        <taxon>Pseudonocardiales</taxon>
        <taxon>Pseudonocardiaceae</taxon>
        <taxon>Saccharomonospora</taxon>
    </lineage>
</organism>
<dbReference type="EMBL" id="CM001439">
    <property type="protein sequence ID" value="EHR50665.1"/>
    <property type="molecule type" value="Genomic_DNA"/>
</dbReference>
<dbReference type="Proteomes" id="UP000004926">
    <property type="component" value="Chromosome"/>
</dbReference>
<dbReference type="HOGENOM" id="CLU_1884264_0_0_11"/>
<evidence type="ECO:0000313" key="3">
    <source>
        <dbReference type="Proteomes" id="UP000004926"/>
    </source>
</evidence>
<evidence type="ECO:0000256" key="1">
    <source>
        <dbReference type="SAM" id="Phobius"/>
    </source>
</evidence>
<gene>
    <name evidence="2" type="ORF">SacmaDRAFT_2419</name>
</gene>
<protein>
    <submittedName>
        <fullName evidence="2">Uncharacterized protein</fullName>
    </submittedName>
</protein>
<keyword evidence="1" id="KW-0472">Membrane</keyword>
<name>H5WYK0_9PSEU</name>
<reference evidence="2 3" key="1">
    <citation type="journal article" date="2012" name="Stand. Genomic Sci.">
        <title>Genome sequence of the ocean sediment bacterium Saccharomonospora marina type strain (XMU15(T)).</title>
        <authorList>
            <person name="Klenk H.P."/>
            <person name="Lu M."/>
            <person name="Lucas S."/>
            <person name="Lapidus A."/>
            <person name="Copeland A."/>
            <person name="Pitluck S."/>
            <person name="Goodwin L.A."/>
            <person name="Han C."/>
            <person name="Tapia R."/>
            <person name="Brambilla E.M."/>
            <person name="Potter G."/>
            <person name="Land M."/>
            <person name="Ivanova N."/>
            <person name="Rohde M."/>
            <person name="Goker M."/>
            <person name="Detter J.C."/>
            <person name="Li W.J."/>
            <person name="Kyrpides N.C."/>
            <person name="Woyke T."/>
        </authorList>
    </citation>
    <scope>NUCLEOTIDE SEQUENCE [LARGE SCALE GENOMIC DNA]</scope>
    <source>
        <strain evidence="2 3">XMU15</strain>
    </source>
</reference>
<keyword evidence="1" id="KW-0812">Transmembrane</keyword>
<feature type="transmembrane region" description="Helical" evidence="1">
    <location>
        <begin position="67"/>
        <end position="85"/>
    </location>
</feature>
<sequence length="131" mass="13872">MTTRSEVPQWLLLCVLVLAVLGMHSVMSTSHEPATSKTPVIAGMAGEAPVSVEQPLPDPLPEQGSHGLLNLCLAVLAAGAVLVLARMLGEGLRTWGGLDVVERACDAFVVRRRFPGPAGRRLLATVCILRI</sequence>
<keyword evidence="3" id="KW-1185">Reference proteome</keyword>
<dbReference type="STRING" id="882083.SacmaDRAFT_2419"/>
<keyword evidence="1" id="KW-1133">Transmembrane helix</keyword>
<dbReference type="RefSeq" id="WP_009154050.1">
    <property type="nucleotide sequence ID" value="NZ_CM001439.1"/>
</dbReference>
<dbReference type="AlphaFoldDB" id="H5WYK0"/>